<evidence type="ECO:0000313" key="1">
    <source>
        <dbReference type="EMBL" id="MBB5423241.1"/>
    </source>
</evidence>
<dbReference type="Proteomes" id="UP000592780">
    <property type="component" value="Unassembled WGS sequence"/>
</dbReference>
<proteinExistence type="predicted"/>
<sequence length="51" mass="5790">MCWTYAADCHDSRERRFAASFSLELVRHGTWQLIDLPMGGKVRAAATVAHR</sequence>
<organism evidence="1 2">
    <name type="scientific">Paraburkholderia atlantica</name>
    <dbReference type="NCBI Taxonomy" id="2654982"/>
    <lineage>
        <taxon>Bacteria</taxon>
        <taxon>Pseudomonadati</taxon>
        <taxon>Pseudomonadota</taxon>
        <taxon>Betaproteobacteria</taxon>
        <taxon>Burkholderiales</taxon>
        <taxon>Burkholderiaceae</taxon>
        <taxon>Paraburkholderia</taxon>
    </lineage>
</organism>
<name>A0A7W8Q3X7_PARAM</name>
<accession>A0A7W8Q3X7</accession>
<gene>
    <name evidence="1" type="ORF">HDG40_001383</name>
</gene>
<evidence type="ECO:0000313" key="2">
    <source>
        <dbReference type="Proteomes" id="UP000592780"/>
    </source>
</evidence>
<reference evidence="1 2" key="1">
    <citation type="submission" date="2020-08" db="EMBL/GenBank/DDBJ databases">
        <title>Genomic Encyclopedia of Type Strains, Phase IV (KMG-V): Genome sequencing to study the core and pangenomes of soil and plant-associated prokaryotes.</title>
        <authorList>
            <person name="Whitman W."/>
        </authorList>
    </citation>
    <scope>NUCLEOTIDE SEQUENCE [LARGE SCALE GENOMIC DNA]</scope>
    <source>
        <strain evidence="1 2">JPY158</strain>
    </source>
</reference>
<dbReference type="EMBL" id="JACHDD010000002">
    <property type="protein sequence ID" value="MBB5423241.1"/>
    <property type="molecule type" value="Genomic_DNA"/>
</dbReference>
<dbReference type="AlphaFoldDB" id="A0A7W8Q3X7"/>
<comment type="caution">
    <text evidence="1">The sequence shown here is derived from an EMBL/GenBank/DDBJ whole genome shotgun (WGS) entry which is preliminary data.</text>
</comment>
<dbReference type="RefSeq" id="WP_429261888.1">
    <property type="nucleotide sequence ID" value="NZ_JBNDLN010000002.1"/>
</dbReference>
<keyword evidence="2" id="KW-1185">Reference proteome</keyword>
<protein>
    <submittedName>
        <fullName evidence="1">Uncharacterized protein</fullName>
    </submittedName>
</protein>